<dbReference type="Gene3D" id="2.30.40.10">
    <property type="entry name" value="Urease, subunit C, domain 1"/>
    <property type="match status" value="1"/>
</dbReference>
<reference evidence="1 2" key="1">
    <citation type="submission" date="2011-02" db="EMBL/GenBank/DDBJ databases">
        <title>The Genome Sequence of Sphaeroforma arctica JP610.</title>
        <authorList>
            <consortium name="The Broad Institute Genome Sequencing Platform"/>
            <person name="Russ C."/>
            <person name="Cuomo C."/>
            <person name="Young S.K."/>
            <person name="Zeng Q."/>
            <person name="Gargeya S."/>
            <person name="Alvarado L."/>
            <person name="Berlin A."/>
            <person name="Chapman S.B."/>
            <person name="Chen Z."/>
            <person name="Freedman E."/>
            <person name="Gellesch M."/>
            <person name="Goldberg J."/>
            <person name="Griggs A."/>
            <person name="Gujja S."/>
            <person name="Heilman E."/>
            <person name="Heiman D."/>
            <person name="Howarth C."/>
            <person name="Mehta T."/>
            <person name="Neiman D."/>
            <person name="Pearson M."/>
            <person name="Roberts A."/>
            <person name="Saif S."/>
            <person name="Shea T."/>
            <person name="Shenoy N."/>
            <person name="Sisk P."/>
            <person name="Stolte C."/>
            <person name="Sykes S."/>
            <person name="White J."/>
            <person name="Yandava C."/>
            <person name="Burger G."/>
            <person name="Gray M.W."/>
            <person name="Holland P.W.H."/>
            <person name="King N."/>
            <person name="Lang F.B.F."/>
            <person name="Roger A.J."/>
            <person name="Ruiz-Trillo I."/>
            <person name="Haas B."/>
            <person name="Nusbaum C."/>
            <person name="Birren B."/>
        </authorList>
    </citation>
    <scope>NUCLEOTIDE SEQUENCE [LARGE SCALE GENOMIC DNA]</scope>
    <source>
        <strain evidence="1 2">JP610</strain>
    </source>
</reference>
<dbReference type="SUPFAM" id="SSF51556">
    <property type="entry name" value="Metallo-dependent hydrolases"/>
    <property type="match status" value="1"/>
</dbReference>
<dbReference type="InterPro" id="IPR032466">
    <property type="entry name" value="Metal_Hydrolase"/>
</dbReference>
<accession>A0A0L0G1D6</accession>
<protein>
    <submittedName>
        <fullName evidence="1">Uncharacterized protein</fullName>
    </submittedName>
</protein>
<dbReference type="RefSeq" id="XP_014156531.1">
    <property type="nucleotide sequence ID" value="XM_014301056.1"/>
</dbReference>
<dbReference type="Gene3D" id="3.10.310.70">
    <property type="match status" value="1"/>
</dbReference>
<dbReference type="PANTHER" id="PTHR22642">
    <property type="entry name" value="IMIDAZOLONEPROPIONASE"/>
    <property type="match status" value="1"/>
</dbReference>
<evidence type="ECO:0000313" key="2">
    <source>
        <dbReference type="Proteomes" id="UP000054560"/>
    </source>
</evidence>
<dbReference type="Proteomes" id="UP000054560">
    <property type="component" value="Unassembled WGS sequence"/>
</dbReference>
<dbReference type="EMBL" id="KQ241908">
    <property type="protein sequence ID" value="KNC82629.1"/>
    <property type="molecule type" value="Genomic_DNA"/>
</dbReference>
<gene>
    <name evidence="1" type="ORF">SARC_05085</name>
</gene>
<dbReference type="InterPro" id="IPR011059">
    <property type="entry name" value="Metal-dep_hydrolase_composite"/>
</dbReference>
<keyword evidence="2" id="KW-1185">Reference proteome</keyword>
<dbReference type="Gene3D" id="3.20.20.140">
    <property type="entry name" value="Metal-dependent hydrolases"/>
    <property type="match status" value="1"/>
</dbReference>
<dbReference type="OrthoDB" id="194468at2759"/>
<dbReference type="GeneID" id="25905589"/>
<name>A0A0L0G1D6_9EUKA</name>
<dbReference type="PANTHER" id="PTHR22642:SF2">
    <property type="entry name" value="PROTEIN LONG AFTER FAR-RED 3"/>
    <property type="match status" value="1"/>
</dbReference>
<dbReference type="GO" id="GO:0016810">
    <property type="term" value="F:hydrolase activity, acting on carbon-nitrogen (but not peptide) bonds"/>
    <property type="evidence" value="ECO:0007669"/>
    <property type="project" value="InterPro"/>
</dbReference>
<evidence type="ECO:0000313" key="1">
    <source>
        <dbReference type="EMBL" id="KNC82629.1"/>
    </source>
</evidence>
<sequence length="195" mass="21239">MTAVEAIRVAFALAQVYHITNANQAIDMPAYTVIANASVYTVDSTNLWVNAFAYDTSGVIIAVGTDEEVSTRVQEMATVDGGDVVTIDAEGKYIMPGFQDTHVHVIEGGLSELGVYCLMEPDQSTEQYIAALLECSENQTGVTSVSDAGVYWTRGHVEAWRRAEAEGMLTARASNALYLFPDREYTSQVLFDYVG</sequence>
<organism evidence="1 2">
    <name type="scientific">Sphaeroforma arctica JP610</name>
    <dbReference type="NCBI Taxonomy" id="667725"/>
    <lineage>
        <taxon>Eukaryota</taxon>
        <taxon>Ichthyosporea</taxon>
        <taxon>Ichthyophonida</taxon>
        <taxon>Sphaeroforma</taxon>
    </lineage>
</organism>
<proteinExistence type="predicted"/>
<dbReference type="SUPFAM" id="SSF51338">
    <property type="entry name" value="Composite domain of metallo-dependent hydrolases"/>
    <property type="match status" value="1"/>
</dbReference>
<dbReference type="AlphaFoldDB" id="A0A0L0G1D6"/>